<keyword evidence="6" id="KW-0769">Symport</keyword>
<evidence type="ECO:0000256" key="9">
    <source>
        <dbReference type="RuleBase" id="RU003346"/>
    </source>
</evidence>
<comment type="similarity">
    <text evidence="2 9">Belongs to the major facilitator superfamily. Sugar transporter (TC 2.A.1.1) family.</text>
</comment>
<dbReference type="NCBIfam" id="TIGR00879">
    <property type="entry name" value="SP"/>
    <property type="match status" value="1"/>
</dbReference>
<dbReference type="PANTHER" id="PTHR23500">
    <property type="entry name" value="SOLUTE CARRIER FAMILY 2, FACILITATED GLUCOSE TRANSPORTER"/>
    <property type="match status" value="1"/>
</dbReference>
<keyword evidence="5 10" id="KW-0812">Transmembrane</keyword>
<keyword evidence="4" id="KW-0762">Sugar transport</keyword>
<dbReference type="InterPro" id="IPR003663">
    <property type="entry name" value="Sugar/inositol_transpt"/>
</dbReference>
<sequence length="525" mass="58703">MASQGDVVVANGEFKQYEGHTTVYVVLACFLASFSGLMFGYDVGITDDYFSQLTHMFGGVAQMNDFLEKFFPVVVVNKELEYESGKGNLYCQYNNQQLQAYISSLYLVGFASTLVAAPITRLYGRKTSILIAGISFLIGVVLKTSAQNLAMLVLGRVLYGWGLGFSNQAAPLYISEVAPFKWRGRLTYLFQLSLSIGAFCATMINYGTSRLVPNGWRISLGLAGIPAIIITISGIILSDTPNNLVHRGKQEAGRKVLEKMRGITNVDIEFEDILIASNQRSARGSNSFKNVWKGKSRPPLIVSCIFQIFNQFTGINDLTLYSPVLFSTLGFKSGGALFTATVLTGLSIFSVLVGLSLIDKVGRKALLIEGNVQMFLSTVAIAIILRYGLQDEVRLSHSLAIILVVFICLFVMGWAWSWGPCEWLIPSEIFPLETRSAGLSIGVSVNFLFCFVIIESFLTMLCSLKWGLFLFFAVWNFFMPFFVFLYVPETKGVPIEEMELVWRRHWFWKRFMPVDNYIDNFPEKP</sequence>
<evidence type="ECO:0000313" key="13">
    <source>
        <dbReference type="Proteomes" id="UP001497522"/>
    </source>
</evidence>
<feature type="transmembrane region" description="Helical" evidence="10">
    <location>
        <begin position="186"/>
        <end position="206"/>
    </location>
</feature>
<dbReference type="PRINTS" id="PR00171">
    <property type="entry name" value="SUGRTRNSPORT"/>
</dbReference>
<feature type="transmembrane region" description="Helical" evidence="10">
    <location>
        <begin position="370"/>
        <end position="387"/>
    </location>
</feature>
<proteinExistence type="inferred from homology"/>
<feature type="transmembrane region" description="Helical" evidence="10">
    <location>
        <begin position="399"/>
        <end position="417"/>
    </location>
</feature>
<dbReference type="InterPro" id="IPR036259">
    <property type="entry name" value="MFS_trans_sf"/>
</dbReference>
<feature type="transmembrane region" description="Helical" evidence="10">
    <location>
        <begin position="466"/>
        <end position="487"/>
    </location>
</feature>
<evidence type="ECO:0000313" key="12">
    <source>
        <dbReference type="EMBL" id="CAK9855640.1"/>
    </source>
</evidence>
<dbReference type="EMBL" id="CAXHBF010000243">
    <property type="protein sequence ID" value="CAK9855640.1"/>
    <property type="molecule type" value="Genomic_DNA"/>
</dbReference>
<dbReference type="SUPFAM" id="SSF103473">
    <property type="entry name" value="MFS general substrate transporter"/>
    <property type="match status" value="1"/>
</dbReference>
<dbReference type="PROSITE" id="PS50850">
    <property type="entry name" value="MFS"/>
    <property type="match status" value="1"/>
</dbReference>
<accession>A0ABP0ZYG1</accession>
<evidence type="ECO:0000256" key="5">
    <source>
        <dbReference type="ARBA" id="ARBA00022692"/>
    </source>
</evidence>
<dbReference type="Pfam" id="PF00083">
    <property type="entry name" value="Sugar_tr"/>
    <property type="match status" value="1"/>
</dbReference>
<feature type="transmembrane region" description="Helical" evidence="10">
    <location>
        <begin position="98"/>
        <end position="117"/>
    </location>
</feature>
<feature type="transmembrane region" description="Helical" evidence="10">
    <location>
        <begin position="218"/>
        <end position="237"/>
    </location>
</feature>
<evidence type="ECO:0000256" key="8">
    <source>
        <dbReference type="ARBA" id="ARBA00023136"/>
    </source>
</evidence>
<reference evidence="12" key="1">
    <citation type="submission" date="2024-03" db="EMBL/GenBank/DDBJ databases">
        <authorList>
            <consortium name="ELIXIR-Norway"/>
            <consortium name="Elixir Norway"/>
        </authorList>
    </citation>
    <scope>NUCLEOTIDE SEQUENCE</scope>
</reference>
<dbReference type="InterPro" id="IPR005828">
    <property type="entry name" value="MFS_sugar_transport-like"/>
</dbReference>
<evidence type="ECO:0000259" key="11">
    <source>
        <dbReference type="PROSITE" id="PS50850"/>
    </source>
</evidence>
<protein>
    <recommendedName>
        <fullName evidence="11">Major facilitator superfamily (MFS) profile domain-containing protein</fullName>
    </recommendedName>
</protein>
<keyword evidence="13" id="KW-1185">Reference proteome</keyword>
<dbReference type="CDD" id="cd17361">
    <property type="entry name" value="MFS_STP"/>
    <property type="match status" value="1"/>
</dbReference>
<dbReference type="InterPro" id="IPR020846">
    <property type="entry name" value="MFS_dom"/>
</dbReference>
<feature type="transmembrane region" description="Helical" evidence="10">
    <location>
        <begin position="437"/>
        <end position="454"/>
    </location>
</feature>
<evidence type="ECO:0000256" key="6">
    <source>
        <dbReference type="ARBA" id="ARBA00022847"/>
    </source>
</evidence>
<dbReference type="Proteomes" id="UP001497522">
    <property type="component" value="Unassembled WGS sequence"/>
</dbReference>
<evidence type="ECO:0000256" key="3">
    <source>
        <dbReference type="ARBA" id="ARBA00022448"/>
    </source>
</evidence>
<dbReference type="Gene3D" id="1.20.1250.20">
    <property type="entry name" value="MFS general substrate transporter like domains"/>
    <property type="match status" value="1"/>
</dbReference>
<comment type="caution">
    <text evidence="12">The sequence shown here is derived from an EMBL/GenBank/DDBJ whole genome shotgun (WGS) entry which is preliminary data.</text>
</comment>
<keyword evidence="3 9" id="KW-0813">Transport</keyword>
<keyword evidence="8 10" id="KW-0472">Membrane</keyword>
<dbReference type="InterPro" id="IPR045262">
    <property type="entry name" value="STP/PLT_plant"/>
</dbReference>
<feature type="transmembrane region" description="Helical" evidence="10">
    <location>
        <begin position="21"/>
        <end position="41"/>
    </location>
</feature>
<evidence type="ECO:0000256" key="4">
    <source>
        <dbReference type="ARBA" id="ARBA00022597"/>
    </source>
</evidence>
<evidence type="ECO:0000256" key="7">
    <source>
        <dbReference type="ARBA" id="ARBA00022989"/>
    </source>
</evidence>
<dbReference type="InterPro" id="IPR044778">
    <property type="entry name" value="MFS_STP/MST-like_plant"/>
</dbReference>
<dbReference type="PANTHER" id="PTHR23500:SF357">
    <property type="entry name" value="IP12678P"/>
    <property type="match status" value="1"/>
</dbReference>
<feature type="transmembrane region" description="Helical" evidence="10">
    <location>
        <begin position="336"/>
        <end position="358"/>
    </location>
</feature>
<evidence type="ECO:0000256" key="10">
    <source>
        <dbReference type="SAM" id="Phobius"/>
    </source>
</evidence>
<comment type="subcellular location">
    <subcellularLocation>
        <location evidence="1">Membrane</location>
        <topology evidence="1">Multi-pass membrane protein</topology>
    </subcellularLocation>
</comment>
<evidence type="ECO:0000256" key="2">
    <source>
        <dbReference type="ARBA" id="ARBA00010992"/>
    </source>
</evidence>
<feature type="transmembrane region" description="Helical" evidence="10">
    <location>
        <begin position="129"/>
        <end position="146"/>
    </location>
</feature>
<evidence type="ECO:0000256" key="1">
    <source>
        <dbReference type="ARBA" id="ARBA00004141"/>
    </source>
</evidence>
<keyword evidence="7 10" id="KW-1133">Transmembrane helix</keyword>
<feature type="domain" description="Major facilitator superfamily (MFS) profile" evidence="11">
    <location>
        <begin position="28"/>
        <end position="491"/>
    </location>
</feature>
<name>A0ABP0ZYG1_9BRYO</name>
<organism evidence="12 13">
    <name type="scientific">Sphagnum jensenii</name>
    <dbReference type="NCBI Taxonomy" id="128206"/>
    <lineage>
        <taxon>Eukaryota</taxon>
        <taxon>Viridiplantae</taxon>
        <taxon>Streptophyta</taxon>
        <taxon>Embryophyta</taxon>
        <taxon>Bryophyta</taxon>
        <taxon>Sphagnophytina</taxon>
        <taxon>Sphagnopsida</taxon>
        <taxon>Sphagnales</taxon>
        <taxon>Sphagnaceae</taxon>
        <taxon>Sphagnum</taxon>
    </lineage>
</organism>
<gene>
    <name evidence="12" type="ORF">CSSPJE1EN2_LOCUS25572</name>
</gene>